<evidence type="ECO:0000313" key="1">
    <source>
        <dbReference type="EMBL" id="KAJ8108797.1"/>
    </source>
</evidence>
<reference evidence="1" key="1">
    <citation type="submission" date="2022-11" db="EMBL/GenBank/DDBJ databases">
        <title>Genome Sequence of Boeremia exigua.</title>
        <authorList>
            <person name="Buettner E."/>
        </authorList>
    </citation>
    <scope>NUCLEOTIDE SEQUENCE</scope>
    <source>
        <strain evidence="1">CU02</strain>
    </source>
</reference>
<keyword evidence="2" id="KW-1185">Reference proteome</keyword>
<gene>
    <name evidence="1" type="ORF">OPT61_g7917</name>
</gene>
<comment type="caution">
    <text evidence="1">The sequence shown here is derived from an EMBL/GenBank/DDBJ whole genome shotgun (WGS) entry which is preliminary data.</text>
</comment>
<proteinExistence type="predicted"/>
<dbReference type="EMBL" id="JAPHNI010000696">
    <property type="protein sequence ID" value="KAJ8108797.1"/>
    <property type="molecule type" value="Genomic_DNA"/>
</dbReference>
<name>A0ACC2I0E1_9PLEO</name>
<organism evidence="1 2">
    <name type="scientific">Boeremia exigua</name>
    <dbReference type="NCBI Taxonomy" id="749465"/>
    <lineage>
        <taxon>Eukaryota</taxon>
        <taxon>Fungi</taxon>
        <taxon>Dikarya</taxon>
        <taxon>Ascomycota</taxon>
        <taxon>Pezizomycotina</taxon>
        <taxon>Dothideomycetes</taxon>
        <taxon>Pleosporomycetidae</taxon>
        <taxon>Pleosporales</taxon>
        <taxon>Pleosporineae</taxon>
        <taxon>Didymellaceae</taxon>
        <taxon>Boeremia</taxon>
    </lineage>
</organism>
<evidence type="ECO:0000313" key="2">
    <source>
        <dbReference type="Proteomes" id="UP001153331"/>
    </source>
</evidence>
<sequence>MSFLKDYSFSPYSTPPQNYVGSTFFLTYIVVALYLTTVLTYSLYKQYTSVIYAHPSSPPSKFRQNGDGKVETRNARVRHIKIYTVLALISFTSISWHMLGFLITSFLDWNGSSTRNILAALSSDVLDKLKRWMMETTLFNDFAIQLVADGESAVWTQLSILATWGWNLWLGQKGRQYGLSSKTMILFIILGQTLPISFTVTLFIIQLHLLAPDMVGIGKEKQSGTQLKQQPIASSLLPTIVLNAILLALPSLRGHPGFSYLVLAERALLFLPHMGLLRLSDADLTKSASIAGGFIVANWAMLRKSINIRDVATALMWKGQAVKTMGWDALLSLVVYGVLSWGGGV</sequence>
<protein>
    <submittedName>
        <fullName evidence="1">Uncharacterized protein</fullName>
    </submittedName>
</protein>
<dbReference type="Proteomes" id="UP001153331">
    <property type="component" value="Unassembled WGS sequence"/>
</dbReference>
<accession>A0ACC2I0E1</accession>